<proteinExistence type="predicted"/>
<evidence type="ECO:0000313" key="2">
    <source>
        <dbReference type="EMBL" id="AFK89360.1"/>
    </source>
</evidence>
<feature type="compositionally biased region" description="Basic and acidic residues" evidence="1">
    <location>
        <begin position="1"/>
        <end position="10"/>
    </location>
</feature>
<name>I3W183_9MICC</name>
<dbReference type="EMBL" id="JQ418529">
    <property type="protein sequence ID" value="AFK89360.1"/>
    <property type="molecule type" value="Genomic_DNA"/>
</dbReference>
<evidence type="ECO:0000256" key="1">
    <source>
        <dbReference type="SAM" id="MobiDB-lite"/>
    </source>
</evidence>
<geneLocation type="plasmid" evidence="2">
    <name>pJ340-114</name>
</geneLocation>
<protein>
    <submittedName>
        <fullName evidence="2">Uncharacterized protein</fullName>
    </submittedName>
</protein>
<feature type="region of interest" description="Disordered" evidence="1">
    <location>
        <begin position="1"/>
        <end position="59"/>
    </location>
</feature>
<accession>I3W183</accession>
<feature type="region of interest" description="Disordered" evidence="1">
    <location>
        <begin position="80"/>
        <end position="99"/>
    </location>
</feature>
<keyword evidence="2" id="KW-0614">Plasmid</keyword>
<reference evidence="2" key="1">
    <citation type="submission" date="2012-01" db="EMBL/GenBank/DDBJ databases">
        <authorList>
            <person name="Summers A.O."/>
            <person name="Wireman J."/>
            <person name="Sale K."/>
        </authorList>
    </citation>
    <scope>NUCLEOTIDE SEQUENCE</scope>
    <source>
        <strain evidence="2">J3-40</strain>
        <plasmid evidence="2">pJ340-114</plasmid>
    </source>
</reference>
<organism evidence="2">
    <name type="scientific">Arthrobacter sp. J3.40</name>
    <dbReference type="NCBI Taxonomy" id="347209"/>
    <lineage>
        <taxon>Bacteria</taxon>
        <taxon>Bacillati</taxon>
        <taxon>Actinomycetota</taxon>
        <taxon>Actinomycetes</taxon>
        <taxon>Micrococcales</taxon>
        <taxon>Micrococcaceae</taxon>
        <taxon>Arthrobacter</taxon>
    </lineage>
</organism>
<sequence length="99" mass="11285">MRGSDSKDPPGPRPQLLTTTTEQFHRYRQPGSCHTPKNGTRPRLFSSRVTAGPQGWRPRPPFRARLLSCRDSICWMQKVQSRPGARPHTDRAARWPVPA</sequence>
<dbReference type="AlphaFoldDB" id="I3W183"/>